<evidence type="ECO:0000259" key="1">
    <source>
        <dbReference type="Pfam" id="PF13672"/>
    </source>
</evidence>
<name>A0ABW1AET0_9ACTN</name>
<reference evidence="3" key="1">
    <citation type="journal article" date="2019" name="Int. J. Syst. Evol. Microbiol.">
        <title>The Global Catalogue of Microorganisms (GCM) 10K type strain sequencing project: providing services to taxonomists for standard genome sequencing and annotation.</title>
        <authorList>
            <consortium name="The Broad Institute Genomics Platform"/>
            <consortium name="The Broad Institute Genome Sequencing Center for Infectious Disease"/>
            <person name="Wu L."/>
            <person name="Ma J."/>
        </authorList>
    </citation>
    <scope>NUCLEOTIDE SEQUENCE [LARGE SCALE GENOMIC DNA]</scope>
    <source>
        <strain evidence="3">KCTC 42087</strain>
    </source>
</reference>
<evidence type="ECO:0000313" key="2">
    <source>
        <dbReference type="EMBL" id="MFC5753015.1"/>
    </source>
</evidence>
<evidence type="ECO:0000313" key="3">
    <source>
        <dbReference type="Proteomes" id="UP001596074"/>
    </source>
</evidence>
<dbReference type="Pfam" id="PF13672">
    <property type="entry name" value="PP2C_2"/>
    <property type="match status" value="1"/>
</dbReference>
<proteinExistence type="predicted"/>
<protein>
    <submittedName>
        <fullName evidence="2">Protein phosphatase 2C domain-containing protein</fullName>
    </submittedName>
</protein>
<comment type="caution">
    <text evidence="2">The sequence shown here is derived from an EMBL/GenBank/DDBJ whole genome shotgun (WGS) entry which is preliminary data.</text>
</comment>
<dbReference type="Proteomes" id="UP001596074">
    <property type="component" value="Unassembled WGS sequence"/>
</dbReference>
<organism evidence="2 3">
    <name type="scientific">Actinomadura rugatobispora</name>
    <dbReference type="NCBI Taxonomy" id="1994"/>
    <lineage>
        <taxon>Bacteria</taxon>
        <taxon>Bacillati</taxon>
        <taxon>Actinomycetota</taxon>
        <taxon>Actinomycetes</taxon>
        <taxon>Streptosporangiales</taxon>
        <taxon>Thermomonosporaceae</taxon>
        <taxon>Actinomadura</taxon>
    </lineage>
</organism>
<accession>A0ABW1AET0</accession>
<keyword evidence="3" id="KW-1185">Reference proteome</keyword>
<dbReference type="InterPro" id="IPR001932">
    <property type="entry name" value="PPM-type_phosphatase-like_dom"/>
</dbReference>
<dbReference type="RefSeq" id="WP_378289599.1">
    <property type="nucleotide sequence ID" value="NZ_JBHSON010000101.1"/>
</dbReference>
<dbReference type="EMBL" id="JBHSON010000101">
    <property type="protein sequence ID" value="MFC5753015.1"/>
    <property type="molecule type" value="Genomic_DNA"/>
</dbReference>
<gene>
    <name evidence="2" type="ORF">ACFPZN_46000</name>
</gene>
<sequence>MRVSYATEATPGLVNEDHVVAGPGWAVVLDGATPRPGVDSGCAHGPGWLVRRLGGALAARLALEEARPLADLLAESIKSVAELHAGGCDLDNRDSPSATVAMLRWGSGAVEWLVLADSPVLLDLEDGGVRAVRDDRLEHLPSYTTEAVRAARNSPGGFWVASTRPEAAYEAVTGEAQGVRRAALLSDGAARLVERFGVLEWDGLLDLLDREGPHEVIRRTREAERGTRVDGRRGKRFDDATAVLVHLAETRDP</sequence>
<feature type="domain" description="PPM-type phosphatase" evidence="1">
    <location>
        <begin position="16"/>
        <end position="193"/>
    </location>
</feature>